<accession>A0A9P0X6M2</accession>
<feature type="compositionally biased region" description="Gly residues" evidence="1">
    <location>
        <begin position="7"/>
        <end position="20"/>
    </location>
</feature>
<dbReference type="AlphaFoldDB" id="A0A9P0X6M2"/>
<evidence type="ECO:0000313" key="3">
    <source>
        <dbReference type="Proteomes" id="UP001152562"/>
    </source>
</evidence>
<name>A0A9P0X6M2_PIEBR</name>
<dbReference type="Proteomes" id="UP001152562">
    <property type="component" value="Unassembled WGS sequence"/>
</dbReference>
<feature type="region of interest" description="Disordered" evidence="1">
    <location>
        <begin position="74"/>
        <end position="121"/>
    </location>
</feature>
<proteinExistence type="predicted"/>
<gene>
    <name evidence="2" type="ORF">PIBRA_LOCUS2837</name>
</gene>
<keyword evidence="3" id="KW-1185">Reference proteome</keyword>
<organism evidence="2 3">
    <name type="scientific">Pieris brassicae</name>
    <name type="common">White butterfly</name>
    <name type="synonym">Large white butterfly</name>
    <dbReference type="NCBI Taxonomy" id="7116"/>
    <lineage>
        <taxon>Eukaryota</taxon>
        <taxon>Metazoa</taxon>
        <taxon>Ecdysozoa</taxon>
        <taxon>Arthropoda</taxon>
        <taxon>Hexapoda</taxon>
        <taxon>Insecta</taxon>
        <taxon>Pterygota</taxon>
        <taxon>Neoptera</taxon>
        <taxon>Endopterygota</taxon>
        <taxon>Lepidoptera</taxon>
        <taxon>Glossata</taxon>
        <taxon>Ditrysia</taxon>
        <taxon>Papilionoidea</taxon>
        <taxon>Pieridae</taxon>
        <taxon>Pierinae</taxon>
        <taxon>Pieris</taxon>
    </lineage>
</organism>
<comment type="caution">
    <text evidence="2">The sequence shown here is derived from an EMBL/GenBank/DDBJ whole genome shotgun (WGS) entry which is preliminary data.</text>
</comment>
<evidence type="ECO:0000313" key="2">
    <source>
        <dbReference type="EMBL" id="CAH4004532.1"/>
    </source>
</evidence>
<feature type="region of interest" description="Disordered" evidence="1">
    <location>
        <begin position="1"/>
        <end position="23"/>
    </location>
</feature>
<feature type="compositionally biased region" description="Low complexity" evidence="1">
    <location>
        <begin position="96"/>
        <end position="110"/>
    </location>
</feature>
<feature type="compositionally biased region" description="Pro residues" evidence="1">
    <location>
        <begin position="111"/>
        <end position="121"/>
    </location>
</feature>
<sequence>MAAAGEGMSGSGARGAGQAEGGAVRAQLCEKQTHCYSLGKRPEPSISGYRLRSRIRHGGVARVVIGARVQCTEQRESHKLKRSRRATDGRITRRGAPCARTPHPATRTALPPAPLPPAAPP</sequence>
<dbReference type="EMBL" id="CALOZG010000003">
    <property type="protein sequence ID" value="CAH4004532.1"/>
    <property type="molecule type" value="Genomic_DNA"/>
</dbReference>
<evidence type="ECO:0000256" key="1">
    <source>
        <dbReference type="SAM" id="MobiDB-lite"/>
    </source>
</evidence>
<protein>
    <submittedName>
        <fullName evidence="2">Uncharacterized protein</fullName>
    </submittedName>
</protein>
<reference evidence="2" key="1">
    <citation type="submission" date="2022-05" db="EMBL/GenBank/DDBJ databases">
        <authorList>
            <person name="Okamura Y."/>
        </authorList>
    </citation>
    <scope>NUCLEOTIDE SEQUENCE</scope>
</reference>